<dbReference type="EMBL" id="JANAVB010026199">
    <property type="protein sequence ID" value="KAJ6819456.1"/>
    <property type="molecule type" value="Genomic_DNA"/>
</dbReference>
<reference evidence="1" key="1">
    <citation type="journal article" date="2023" name="GigaByte">
        <title>Genome assembly of the bearded iris, Iris pallida Lam.</title>
        <authorList>
            <person name="Bruccoleri R.E."/>
            <person name="Oakeley E.J."/>
            <person name="Faust A.M.E."/>
            <person name="Altorfer M."/>
            <person name="Dessus-Babus S."/>
            <person name="Burckhardt D."/>
            <person name="Oertli M."/>
            <person name="Naumann U."/>
            <person name="Petersen F."/>
            <person name="Wong J."/>
        </authorList>
    </citation>
    <scope>NUCLEOTIDE SEQUENCE</scope>
    <source>
        <strain evidence="1">GSM-AAB239-AS_SAM_17_03QT</strain>
    </source>
</reference>
<comment type="caution">
    <text evidence="1">The sequence shown here is derived from an EMBL/GenBank/DDBJ whole genome shotgun (WGS) entry which is preliminary data.</text>
</comment>
<dbReference type="Proteomes" id="UP001140949">
    <property type="component" value="Unassembled WGS sequence"/>
</dbReference>
<gene>
    <name evidence="1" type="ORF">M6B38_402240</name>
</gene>
<keyword evidence="2" id="KW-1185">Reference proteome</keyword>
<sequence length="71" mass="8150">MPELGLPRSWTQRQRYWTQGYEFDTLTPLKQFSTGIFFFSIPSRFSIRVDSGGYLLSKADCGSTYEGPKDS</sequence>
<dbReference type="AlphaFoldDB" id="A0AAX6FSS1"/>
<accession>A0AAX6FSS1</accession>
<evidence type="ECO:0000313" key="2">
    <source>
        <dbReference type="Proteomes" id="UP001140949"/>
    </source>
</evidence>
<proteinExistence type="predicted"/>
<organism evidence="1 2">
    <name type="scientific">Iris pallida</name>
    <name type="common">Sweet iris</name>
    <dbReference type="NCBI Taxonomy" id="29817"/>
    <lineage>
        <taxon>Eukaryota</taxon>
        <taxon>Viridiplantae</taxon>
        <taxon>Streptophyta</taxon>
        <taxon>Embryophyta</taxon>
        <taxon>Tracheophyta</taxon>
        <taxon>Spermatophyta</taxon>
        <taxon>Magnoliopsida</taxon>
        <taxon>Liliopsida</taxon>
        <taxon>Asparagales</taxon>
        <taxon>Iridaceae</taxon>
        <taxon>Iridoideae</taxon>
        <taxon>Irideae</taxon>
        <taxon>Iris</taxon>
    </lineage>
</organism>
<name>A0AAX6FSS1_IRIPA</name>
<evidence type="ECO:0000313" key="1">
    <source>
        <dbReference type="EMBL" id="KAJ6819456.1"/>
    </source>
</evidence>
<reference evidence="1" key="2">
    <citation type="submission" date="2023-04" db="EMBL/GenBank/DDBJ databases">
        <authorList>
            <person name="Bruccoleri R.E."/>
            <person name="Oakeley E.J."/>
            <person name="Faust A.-M."/>
            <person name="Dessus-Babus S."/>
            <person name="Altorfer M."/>
            <person name="Burckhardt D."/>
            <person name="Oertli M."/>
            <person name="Naumann U."/>
            <person name="Petersen F."/>
            <person name="Wong J."/>
        </authorList>
    </citation>
    <scope>NUCLEOTIDE SEQUENCE</scope>
    <source>
        <strain evidence="1">GSM-AAB239-AS_SAM_17_03QT</strain>
        <tissue evidence="1">Leaf</tissue>
    </source>
</reference>
<protein>
    <submittedName>
        <fullName evidence="1">Uncharacterized protein</fullName>
    </submittedName>
</protein>